<reference evidence="3 4" key="1">
    <citation type="journal article" date="2012" name="Eukaryot. Cell">
        <title>Genome sequence of the Trichosporon asahii environmental strain CBS 8904.</title>
        <authorList>
            <person name="Yang R.Y."/>
            <person name="Li H.T."/>
            <person name="Zhu H."/>
            <person name="Zhou G.P."/>
            <person name="Wang M."/>
            <person name="Wang L."/>
        </authorList>
    </citation>
    <scope>NUCLEOTIDE SEQUENCE [LARGE SCALE GENOMIC DNA]</scope>
    <source>
        <strain evidence="3 4">CBS 8904</strain>
    </source>
</reference>
<name>K1WCP0_TRIAC</name>
<dbReference type="STRING" id="1220162.K1WCP0"/>
<dbReference type="AlphaFoldDB" id="K1WCP0"/>
<organism evidence="3 4">
    <name type="scientific">Trichosporon asahii var. asahii (strain CBS 8904)</name>
    <name type="common">Yeast</name>
    <dbReference type="NCBI Taxonomy" id="1220162"/>
    <lineage>
        <taxon>Eukaryota</taxon>
        <taxon>Fungi</taxon>
        <taxon>Dikarya</taxon>
        <taxon>Basidiomycota</taxon>
        <taxon>Agaricomycotina</taxon>
        <taxon>Tremellomycetes</taxon>
        <taxon>Trichosporonales</taxon>
        <taxon>Trichosporonaceae</taxon>
        <taxon>Trichosporon</taxon>
    </lineage>
</organism>
<proteinExistence type="predicted"/>
<sequence>MALGRRPSGPTAGSPTAPSTGNSSSSPLSSSTSSSSPIKPLAVDALNNVIGDGAQSLVLDLRPPSSYDASHIEGACSISIPSTLLRRPGFALPKLTQMLSPSSQTAISQWQHKKDIVIVDQ</sequence>
<dbReference type="HOGENOM" id="CLU_2039710_0_0_1"/>
<evidence type="ECO:0000259" key="2">
    <source>
        <dbReference type="PROSITE" id="PS50206"/>
    </source>
</evidence>
<dbReference type="InParanoid" id="K1WCP0"/>
<feature type="compositionally biased region" description="Low complexity" evidence="1">
    <location>
        <begin position="14"/>
        <end position="37"/>
    </location>
</feature>
<dbReference type="Proteomes" id="UP000006757">
    <property type="component" value="Unassembled WGS sequence"/>
</dbReference>
<feature type="domain" description="Rhodanese" evidence="2">
    <location>
        <begin position="52"/>
        <end position="110"/>
    </location>
</feature>
<dbReference type="EMBL" id="AMBO01000372">
    <property type="protein sequence ID" value="EKC99393.1"/>
    <property type="molecule type" value="Genomic_DNA"/>
</dbReference>
<evidence type="ECO:0000313" key="3">
    <source>
        <dbReference type="EMBL" id="EKC99393.1"/>
    </source>
</evidence>
<dbReference type="SUPFAM" id="SSF52821">
    <property type="entry name" value="Rhodanese/Cell cycle control phosphatase"/>
    <property type="match status" value="1"/>
</dbReference>
<dbReference type="InterPro" id="IPR036873">
    <property type="entry name" value="Rhodanese-like_dom_sf"/>
</dbReference>
<dbReference type="InterPro" id="IPR001763">
    <property type="entry name" value="Rhodanese-like_dom"/>
</dbReference>
<evidence type="ECO:0000313" key="4">
    <source>
        <dbReference type="Proteomes" id="UP000006757"/>
    </source>
</evidence>
<dbReference type="OrthoDB" id="6058203at2759"/>
<evidence type="ECO:0000256" key="1">
    <source>
        <dbReference type="SAM" id="MobiDB-lite"/>
    </source>
</evidence>
<dbReference type="PROSITE" id="PS50206">
    <property type="entry name" value="RHODANESE_3"/>
    <property type="match status" value="1"/>
</dbReference>
<feature type="region of interest" description="Disordered" evidence="1">
    <location>
        <begin position="1"/>
        <end position="37"/>
    </location>
</feature>
<dbReference type="OMA" id="NIWPYDF"/>
<keyword evidence="4" id="KW-1185">Reference proteome</keyword>
<protein>
    <submittedName>
        <fullName evidence="3">Protein-tyrosine-phosphatase</fullName>
    </submittedName>
</protein>
<gene>
    <name evidence="3" type="ORF">A1Q2_06330</name>
</gene>
<accession>K1WCP0</accession>
<comment type="caution">
    <text evidence="3">The sequence shown here is derived from an EMBL/GenBank/DDBJ whole genome shotgun (WGS) entry which is preliminary data.</text>
</comment>
<dbReference type="Gene3D" id="3.40.250.10">
    <property type="entry name" value="Rhodanese-like domain"/>
    <property type="match status" value="1"/>
</dbReference>
<dbReference type="Pfam" id="PF00581">
    <property type="entry name" value="Rhodanese"/>
    <property type="match status" value="1"/>
</dbReference>